<comment type="caution">
    <text evidence="2">The sequence shown here is derived from an EMBL/GenBank/DDBJ whole genome shotgun (WGS) entry which is preliminary data.</text>
</comment>
<evidence type="ECO:0000313" key="2">
    <source>
        <dbReference type="EMBL" id="KFN86550.1"/>
    </source>
</evidence>
<dbReference type="AlphaFoldDB" id="A0A091BQ00"/>
<organism evidence="2 4">
    <name type="scientific">Streptococcus equinus JB1</name>
    <dbReference type="NCBI Taxonomy" id="1294274"/>
    <lineage>
        <taxon>Bacteria</taxon>
        <taxon>Bacillati</taxon>
        <taxon>Bacillota</taxon>
        <taxon>Bacilli</taxon>
        <taxon>Lactobacillales</taxon>
        <taxon>Streptococcaceae</taxon>
        <taxon>Streptococcus</taxon>
    </lineage>
</organism>
<dbReference type="RefSeq" id="WP_039697386.1">
    <property type="nucleotide sequence ID" value="NZ_AUZH01000033.1"/>
</dbReference>
<reference evidence="3 5" key="2">
    <citation type="submission" date="2016-10" db="EMBL/GenBank/DDBJ databases">
        <authorList>
            <person name="Varghese N."/>
            <person name="Submissions S."/>
        </authorList>
    </citation>
    <scope>NUCLEOTIDE SEQUENCE [LARGE SCALE GENOMIC DNA]</scope>
    <source>
        <strain evidence="3 5">JB1</strain>
    </source>
</reference>
<evidence type="ECO:0000313" key="3">
    <source>
        <dbReference type="EMBL" id="SFL20599.1"/>
    </source>
</evidence>
<accession>A0A091BQ00</accession>
<feature type="compositionally biased region" description="Acidic residues" evidence="1">
    <location>
        <begin position="54"/>
        <end position="70"/>
    </location>
</feature>
<dbReference type="Proteomes" id="UP000182793">
    <property type="component" value="Unassembled WGS sequence"/>
</dbReference>
<evidence type="ECO:0000313" key="5">
    <source>
        <dbReference type="Proteomes" id="UP000182793"/>
    </source>
</evidence>
<keyword evidence="5" id="KW-1185">Reference proteome</keyword>
<protein>
    <submittedName>
        <fullName evidence="2">Uncharacterized protein</fullName>
    </submittedName>
</protein>
<evidence type="ECO:0000313" key="4">
    <source>
        <dbReference type="Proteomes" id="UP000029382"/>
    </source>
</evidence>
<dbReference type="Proteomes" id="UP000029382">
    <property type="component" value="Unassembled WGS sequence"/>
</dbReference>
<reference evidence="2 4" key="1">
    <citation type="journal article" date="2014" name="Genome Announc.">
        <title>Draft Genome Sequences of Streptococcus bovis Strains ATCC 33317 and JB1.</title>
        <authorList>
            <person name="Benahmed F.H."/>
            <person name="Gopinath G.R."/>
            <person name="Harbottle H."/>
            <person name="Cotta M.A."/>
            <person name="Luo Y."/>
            <person name="Henderson C."/>
            <person name="Teri P."/>
            <person name="Soppet D."/>
            <person name="Rasmussen M."/>
            <person name="Whitehead T.R."/>
            <person name="Davidson M."/>
        </authorList>
    </citation>
    <scope>NUCLEOTIDE SEQUENCE [LARGE SCALE GENOMIC DNA]</scope>
    <source>
        <strain evidence="2 4">JB1</strain>
    </source>
</reference>
<dbReference type="EMBL" id="FOTG01000004">
    <property type="protein sequence ID" value="SFL20599.1"/>
    <property type="molecule type" value="Genomic_DNA"/>
</dbReference>
<evidence type="ECO:0000256" key="1">
    <source>
        <dbReference type="SAM" id="MobiDB-lite"/>
    </source>
</evidence>
<gene>
    <name evidence="2" type="ORF">H702_09225</name>
    <name evidence="3" type="ORF">SAMN02910290_00874</name>
</gene>
<name>A0A091BQ00_STREI</name>
<feature type="region of interest" description="Disordered" evidence="1">
    <location>
        <begin position="54"/>
        <end position="86"/>
    </location>
</feature>
<sequence length="86" mass="9708">MAKYKAAKNLFFKSLNKSVIVDEVVELEEEYADHVNADLAKAFPDVEKVLVPLEEEPESVPEEVSEEETAVESKKARRGKKAKTEE</sequence>
<dbReference type="EMBL" id="AUZH01000033">
    <property type="protein sequence ID" value="KFN86550.1"/>
    <property type="molecule type" value="Genomic_DNA"/>
</dbReference>
<feature type="compositionally biased region" description="Basic residues" evidence="1">
    <location>
        <begin position="75"/>
        <end position="86"/>
    </location>
</feature>
<proteinExistence type="predicted"/>